<dbReference type="CDD" id="cd00167">
    <property type="entry name" value="SANT"/>
    <property type="match status" value="3"/>
</dbReference>
<evidence type="ECO:0000256" key="5">
    <source>
        <dbReference type="SAM" id="MobiDB-lite"/>
    </source>
</evidence>
<feature type="domain" description="HTH myb-type" evidence="7">
    <location>
        <begin position="89"/>
        <end position="135"/>
    </location>
</feature>
<dbReference type="PROSITE" id="PS50090">
    <property type="entry name" value="MYB_LIKE"/>
    <property type="match status" value="3"/>
</dbReference>
<evidence type="ECO:0008006" key="10">
    <source>
        <dbReference type="Google" id="ProtNLM"/>
    </source>
</evidence>
<dbReference type="GO" id="GO:0019185">
    <property type="term" value="C:snRNA-activating protein complex"/>
    <property type="evidence" value="ECO:0007669"/>
    <property type="project" value="TreeGrafter"/>
</dbReference>
<dbReference type="GO" id="GO:0042796">
    <property type="term" value="P:snRNA transcription by RNA polymerase III"/>
    <property type="evidence" value="ECO:0007669"/>
    <property type="project" value="TreeGrafter"/>
</dbReference>
<accession>A0A8K1FB42</accession>
<dbReference type="Pfam" id="PF00249">
    <property type="entry name" value="Myb_DNA-binding"/>
    <property type="match status" value="1"/>
</dbReference>
<dbReference type="Proteomes" id="UP000794436">
    <property type="component" value="Unassembled WGS sequence"/>
</dbReference>
<dbReference type="SUPFAM" id="SSF46689">
    <property type="entry name" value="Homeodomain-like"/>
    <property type="match status" value="2"/>
</dbReference>
<dbReference type="GO" id="GO:0042795">
    <property type="term" value="P:snRNA transcription by RNA polymerase II"/>
    <property type="evidence" value="ECO:0007669"/>
    <property type="project" value="TreeGrafter"/>
</dbReference>
<evidence type="ECO:0000256" key="3">
    <source>
        <dbReference type="ARBA" id="ARBA00023163"/>
    </source>
</evidence>
<feature type="domain" description="Myb-like" evidence="6">
    <location>
        <begin position="85"/>
        <end position="135"/>
    </location>
</feature>
<keyword evidence="1" id="KW-0805">Transcription regulation</keyword>
<name>A0A8K1FB42_PYTOL</name>
<keyword evidence="3" id="KW-0804">Transcription</keyword>
<feature type="domain" description="HTH myb-type" evidence="7">
    <location>
        <begin position="40"/>
        <end position="88"/>
    </location>
</feature>
<evidence type="ECO:0000256" key="4">
    <source>
        <dbReference type="ARBA" id="ARBA00023242"/>
    </source>
</evidence>
<feature type="domain" description="Myb-like" evidence="6">
    <location>
        <begin position="136"/>
        <end position="186"/>
    </location>
</feature>
<dbReference type="SMART" id="SM00717">
    <property type="entry name" value="SANT"/>
    <property type="match status" value="3"/>
</dbReference>
<proteinExistence type="predicted"/>
<evidence type="ECO:0000256" key="1">
    <source>
        <dbReference type="ARBA" id="ARBA00023015"/>
    </source>
</evidence>
<organism evidence="8 9">
    <name type="scientific">Pythium oligandrum</name>
    <name type="common">Mycoparasitic fungus</name>
    <dbReference type="NCBI Taxonomy" id="41045"/>
    <lineage>
        <taxon>Eukaryota</taxon>
        <taxon>Sar</taxon>
        <taxon>Stramenopiles</taxon>
        <taxon>Oomycota</taxon>
        <taxon>Peronosporomycetes</taxon>
        <taxon>Pythiales</taxon>
        <taxon>Pythiaceae</taxon>
        <taxon>Pythium</taxon>
    </lineage>
</organism>
<evidence type="ECO:0000256" key="2">
    <source>
        <dbReference type="ARBA" id="ARBA00023125"/>
    </source>
</evidence>
<dbReference type="GO" id="GO:0001006">
    <property type="term" value="F:RNA polymerase III type 3 promoter sequence-specific DNA binding"/>
    <property type="evidence" value="ECO:0007669"/>
    <property type="project" value="TreeGrafter"/>
</dbReference>
<keyword evidence="2" id="KW-0238">DNA-binding</keyword>
<evidence type="ECO:0000313" key="9">
    <source>
        <dbReference type="Proteomes" id="UP000794436"/>
    </source>
</evidence>
<dbReference type="PROSITE" id="PS51294">
    <property type="entry name" value="HTH_MYB"/>
    <property type="match status" value="3"/>
</dbReference>
<keyword evidence="9" id="KW-1185">Reference proteome</keyword>
<dbReference type="InterPro" id="IPR009057">
    <property type="entry name" value="Homeodomain-like_sf"/>
</dbReference>
<sequence>MADVIAKRERPDDDDVTLDGLDPSDAQRVKTAEEGAAGKRWTPEQDDALRAAVEEFGQKNWKSIATRVPGRNHAQCLQRWNKVLKPGLVKGHWGHEEDLALQEMVLQGCHSWSEVAAQIPGRTAKQCRERWRNHLDPSINRAPFTPEEDNIIQQAYERLDNRWTQIAELLPGRTEDAIKARWKTLNPNQKTPFGPGRPRLKQRNADLDIAKMQRPMVDGVQPQAQYVYQPMYDTNGALLPGAVPAPMYASAAPASSEYPEPSIEPLGDDFHDSITEKDVALLKEFLRSRSNSLLSFGSSKGMGSIADMSPDELLASGELDEMLRAVSLVNEGSVTRSSLGSLRLSNSFSNAQSLSEALASMDSQGKHVFQELIEELRAGGVIAEAGQVPNDPNVYTHNANGQPTTISIDQDYTQAAADTDDDLDDLLDPNLMKAFRKGKRF</sequence>
<feature type="compositionally biased region" description="Basic and acidic residues" evidence="5">
    <location>
        <begin position="25"/>
        <end position="45"/>
    </location>
</feature>
<dbReference type="InterPro" id="IPR017930">
    <property type="entry name" value="Myb_dom"/>
</dbReference>
<dbReference type="GO" id="GO:0000978">
    <property type="term" value="F:RNA polymerase II cis-regulatory region sequence-specific DNA binding"/>
    <property type="evidence" value="ECO:0007669"/>
    <property type="project" value="TreeGrafter"/>
</dbReference>
<dbReference type="Pfam" id="PF13921">
    <property type="entry name" value="Myb_DNA-bind_6"/>
    <property type="match status" value="1"/>
</dbReference>
<protein>
    <recommendedName>
        <fullName evidence="10">Myb-like DNA-binding protein</fullName>
    </recommendedName>
</protein>
<dbReference type="InterPro" id="IPR001005">
    <property type="entry name" value="SANT/Myb"/>
</dbReference>
<dbReference type="PANTHER" id="PTHR46621:SF1">
    <property type="entry name" value="SNRNA-ACTIVATING PROTEIN COMPLEX SUBUNIT 4"/>
    <property type="match status" value="1"/>
</dbReference>
<gene>
    <name evidence="8" type="ORF">Poli38472_010608</name>
</gene>
<feature type="region of interest" description="Disordered" evidence="5">
    <location>
        <begin position="1"/>
        <end position="45"/>
    </location>
</feature>
<dbReference type="PANTHER" id="PTHR46621">
    <property type="entry name" value="SNRNA-ACTIVATING PROTEIN COMPLEX SUBUNIT 4"/>
    <property type="match status" value="1"/>
</dbReference>
<dbReference type="InterPro" id="IPR051575">
    <property type="entry name" value="Myb-like_DNA-bd"/>
</dbReference>
<keyword evidence="4" id="KW-0539">Nucleus</keyword>
<feature type="compositionally biased region" description="Basic and acidic residues" evidence="5">
    <location>
        <begin position="1"/>
        <end position="11"/>
    </location>
</feature>
<dbReference type="OrthoDB" id="2143914at2759"/>
<evidence type="ECO:0000259" key="6">
    <source>
        <dbReference type="PROSITE" id="PS50090"/>
    </source>
</evidence>
<dbReference type="FunFam" id="1.10.10.60:FF:000016">
    <property type="entry name" value="Transcriptional activator Myb isoform A"/>
    <property type="match status" value="1"/>
</dbReference>
<reference evidence="8" key="1">
    <citation type="submission" date="2019-03" db="EMBL/GenBank/DDBJ databases">
        <title>Long read genome sequence of the mycoparasitic Pythium oligandrum ATCC 38472 isolated from sugarbeet rhizosphere.</title>
        <authorList>
            <person name="Gaulin E."/>
        </authorList>
    </citation>
    <scope>NUCLEOTIDE SEQUENCE</scope>
    <source>
        <strain evidence="8">ATCC 38472_TT</strain>
    </source>
</reference>
<evidence type="ECO:0000259" key="7">
    <source>
        <dbReference type="PROSITE" id="PS51294"/>
    </source>
</evidence>
<feature type="domain" description="HTH myb-type" evidence="7">
    <location>
        <begin position="136"/>
        <end position="190"/>
    </location>
</feature>
<dbReference type="AlphaFoldDB" id="A0A8K1FB42"/>
<feature type="domain" description="Myb-like" evidence="6">
    <location>
        <begin position="33"/>
        <end position="84"/>
    </location>
</feature>
<dbReference type="Gene3D" id="1.10.10.60">
    <property type="entry name" value="Homeodomain-like"/>
    <property type="match status" value="3"/>
</dbReference>
<comment type="caution">
    <text evidence="8">The sequence shown here is derived from an EMBL/GenBank/DDBJ whole genome shotgun (WGS) entry which is preliminary data.</text>
</comment>
<evidence type="ECO:0000313" key="8">
    <source>
        <dbReference type="EMBL" id="TMW55726.1"/>
    </source>
</evidence>
<dbReference type="EMBL" id="SPLM01000147">
    <property type="protein sequence ID" value="TMW55726.1"/>
    <property type="molecule type" value="Genomic_DNA"/>
</dbReference>